<dbReference type="GO" id="GO:0005975">
    <property type="term" value="P:carbohydrate metabolic process"/>
    <property type="evidence" value="ECO:0007669"/>
    <property type="project" value="InterPro"/>
</dbReference>
<dbReference type="Gene3D" id="2.60.120.200">
    <property type="match status" value="1"/>
</dbReference>
<dbReference type="InterPro" id="IPR000757">
    <property type="entry name" value="Beta-glucanase-like"/>
</dbReference>
<dbReference type="PROSITE" id="PS51762">
    <property type="entry name" value="GH16_2"/>
    <property type="match status" value="1"/>
</dbReference>
<sequence>MSPFDETFAGGLDTAVWTPSYLPAWSSRAAAAATWRVADDGLYLTIPPDQPLWCADDHHPPLRVSGVQSGNRSGPVGSTDGQQPFRPGQRVREAQPTVLGLTPHHGTIEVETRARIGPSAMFSAWMVGLEDAPERCGEICLVEVFGDTLADGRAAVGSGIKAFRDPALVEDFVAEPRTLDVTAWHRWSVDWRPGHVAFAIDGEPTRTCDQAPDYPVQLMIAVFDFPEHPGRDSADPADVPELVVRRVRHRPLVDAQPNARPSPR</sequence>
<evidence type="ECO:0000256" key="1">
    <source>
        <dbReference type="SAM" id="MobiDB-lite"/>
    </source>
</evidence>
<name>A0A6J4HKI3_9PSEU</name>
<accession>A0A6J4HKI3</accession>
<dbReference type="AlphaFoldDB" id="A0A6J4HKI3"/>
<dbReference type="InterPro" id="IPR013320">
    <property type="entry name" value="ConA-like_dom_sf"/>
</dbReference>
<dbReference type="GO" id="GO:0004553">
    <property type="term" value="F:hydrolase activity, hydrolyzing O-glycosyl compounds"/>
    <property type="evidence" value="ECO:0007669"/>
    <property type="project" value="InterPro"/>
</dbReference>
<protein>
    <recommendedName>
        <fullName evidence="2">GH16 domain-containing protein</fullName>
    </recommendedName>
</protein>
<evidence type="ECO:0000313" key="3">
    <source>
        <dbReference type="EMBL" id="CAA9224989.1"/>
    </source>
</evidence>
<feature type="region of interest" description="Disordered" evidence="1">
    <location>
        <begin position="63"/>
        <end position="89"/>
    </location>
</feature>
<evidence type="ECO:0000259" key="2">
    <source>
        <dbReference type="PROSITE" id="PS51762"/>
    </source>
</evidence>
<dbReference type="SUPFAM" id="SSF49899">
    <property type="entry name" value="Concanavalin A-like lectins/glucanases"/>
    <property type="match status" value="1"/>
</dbReference>
<dbReference type="CDD" id="cd00413">
    <property type="entry name" value="Glyco_hydrolase_16"/>
    <property type="match status" value="1"/>
</dbReference>
<gene>
    <name evidence="3" type="ORF">AVDCRST_MAG54-746</name>
</gene>
<organism evidence="3">
    <name type="scientific">uncultured Actinomycetospora sp</name>
    <dbReference type="NCBI Taxonomy" id="1135996"/>
    <lineage>
        <taxon>Bacteria</taxon>
        <taxon>Bacillati</taxon>
        <taxon>Actinomycetota</taxon>
        <taxon>Actinomycetes</taxon>
        <taxon>Pseudonocardiales</taxon>
        <taxon>Pseudonocardiaceae</taxon>
        <taxon>Actinomycetospora</taxon>
        <taxon>environmental samples</taxon>
    </lineage>
</organism>
<feature type="domain" description="GH16" evidence="2">
    <location>
        <begin position="1"/>
        <end position="255"/>
    </location>
</feature>
<dbReference type="EMBL" id="CADCTH010000103">
    <property type="protein sequence ID" value="CAA9224989.1"/>
    <property type="molecule type" value="Genomic_DNA"/>
</dbReference>
<proteinExistence type="predicted"/>
<reference evidence="3" key="1">
    <citation type="submission" date="2020-02" db="EMBL/GenBank/DDBJ databases">
        <authorList>
            <person name="Meier V. D."/>
        </authorList>
    </citation>
    <scope>NUCLEOTIDE SEQUENCE</scope>
    <source>
        <strain evidence="3">AVDCRST_MAG54</strain>
    </source>
</reference>
<dbReference type="Pfam" id="PF00722">
    <property type="entry name" value="Glyco_hydro_16"/>
    <property type="match status" value="1"/>
</dbReference>